<evidence type="ECO:0000313" key="3">
    <source>
        <dbReference type="Proteomes" id="UP000659388"/>
    </source>
</evidence>
<organism evidence="2 3">
    <name type="scientific">Fulvivirga sediminis</name>
    <dbReference type="NCBI Taxonomy" id="2803949"/>
    <lineage>
        <taxon>Bacteria</taxon>
        <taxon>Pseudomonadati</taxon>
        <taxon>Bacteroidota</taxon>
        <taxon>Cytophagia</taxon>
        <taxon>Cytophagales</taxon>
        <taxon>Fulvivirgaceae</taxon>
        <taxon>Fulvivirga</taxon>
    </lineage>
</organism>
<sequence>MKIKSLSSVVLILILINISCAQKTALQSNPNISLQVDRNSDISTSDQNSSLITSGNYNVIRLKFVGPGDKKIDAGMDKTLILKVPETEELEVNDWKSYKGFIEISGCRCLNRGLNPIESGTVKIKKLHKKTWQITADVTATGIDNDQKLTLDWQGTIKE</sequence>
<dbReference type="RefSeq" id="WP_202245106.1">
    <property type="nucleotide sequence ID" value="NZ_JAESIY010000007.1"/>
</dbReference>
<feature type="chain" id="PRO_5037289942" description="Lipoprotein" evidence="1">
    <location>
        <begin position="22"/>
        <end position="159"/>
    </location>
</feature>
<reference evidence="2" key="1">
    <citation type="submission" date="2021-01" db="EMBL/GenBank/DDBJ databases">
        <title>Fulvivirga kasyanovii gen. nov., sp nov., a novel member of the phylum Bacteroidetes isolated from seawater in a mussel farm.</title>
        <authorList>
            <person name="Zhao L.-H."/>
            <person name="Wang Z.-J."/>
        </authorList>
    </citation>
    <scope>NUCLEOTIDE SEQUENCE</scope>
    <source>
        <strain evidence="2">2943</strain>
    </source>
</reference>
<protein>
    <recommendedName>
        <fullName evidence="4">Lipoprotein</fullName>
    </recommendedName>
</protein>
<dbReference type="AlphaFoldDB" id="A0A937K1C5"/>
<dbReference type="Proteomes" id="UP000659388">
    <property type="component" value="Unassembled WGS sequence"/>
</dbReference>
<keyword evidence="1" id="KW-0732">Signal</keyword>
<comment type="caution">
    <text evidence="2">The sequence shown here is derived from an EMBL/GenBank/DDBJ whole genome shotgun (WGS) entry which is preliminary data.</text>
</comment>
<evidence type="ECO:0008006" key="4">
    <source>
        <dbReference type="Google" id="ProtNLM"/>
    </source>
</evidence>
<evidence type="ECO:0000313" key="2">
    <source>
        <dbReference type="EMBL" id="MBL3657326.1"/>
    </source>
</evidence>
<keyword evidence="3" id="KW-1185">Reference proteome</keyword>
<dbReference type="EMBL" id="JAESIY010000007">
    <property type="protein sequence ID" value="MBL3657326.1"/>
    <property type="molecule type" value="Genomic_DNA"/>
</dbReference>
<accession>A0A937K1C5</accession>
<proteinExistence type="predicted"/>
<gene>
    <name evidence="2" type="ORF">JL102_14360</name>
</gene>
<feature type="signal peptide" evidence="1">
    <location>
        <begin position="1"/>
        <end position="21"/>
    </location>
</feature>
<evidence type="ECO:0000256" key="1">
    <source>
        <dbReference type="SAM" id="SignalP"/>
    </source>
</evidence>
<name>A0A937K1C5_9BACT</name>